<sequence length="256" mass="27808">MSRLAFVLLDGLGAATARRCMSCLRALTEAGQARFTELEAELPPLSRPLYATLLSGLSPARSGILRNDDARLCPAPTIFQRARDAGLSTAAAAYSWMSELCNRAPFEPERDRLTDDPALPIGHGLFYSQDAYPDDELFRDAEALRLRYGPDLLLAHSMGIDFAGHAAGADAPAYREAARAADGLLARYLPRWLDAGYAVLITSDHGMDADCGHYDNTEPVRRVPLWLAGRAWNGLPLPARQTQVADLMLAVLGLAE</sequence>
<dbReference type="InterPro" id="IPR002591">
    <property type="entry name" value="Phosphodiest/P_Trfase"/>
</dbReference>
<name>A0A0X8JIS8_9BACT</name>
<dbReference type="EMBL" id="CP014229">
    <property type="protein sequence ID" value="AMD89417.1"/>
    <property type="molecule type" value="Genomic_DNA"/>
</dbReference>
<dbReference type="STRING" id="44742.AXF13_04435"/>
<dbReference type="Proteomes" id="UP000069241">
    <property type="component" value="Chromosome"/>
</dbReference>
<evidence type="ECO:0008006" key="3">
    <source>
        <dbReference type="Google" id="ProtNLM"/>
    </source>
</evidence>
<dbReference type="RefSeq" id="WP_062251792.1">
    <property type="nucleotide sequence ID" value="NZ_CP014229.1"/>
</dbReference>
<evidence type="ECO:0000313" key="2">
    <source>
        <dbReference type="Proteomes" id="UP000069241"/>
    </source>
</evidence>
<dbReference type="SUPFAM" id="SSF53649">
    <property type="entry name" value="Alkaline phosphatase-like"/>
    <property type="match status" value="1"/>
</dbReference>
<dbReference type="AlphaFoldDB" id="A0A0X8JIS8"/>
<organism evidence="1 2">
    <name type="scientific">Desulfovibrio fairfieldensis</name>
    <dbReference type="NCBI Taxonomy" id="44742"/>
    <lineage>
        <taxon>Bacteria</taxon>
        <taxon>Pseudomonadati</taxon>
        <taxon>Thermodesulfobacteriota</taxon>
        <taxon>Desulfovibrionia</taxon>
        <taxon>Desulfovibrionales</taxon>
        <taxon>Desulfovibrionaceae</taxon>
        <taxon>Desulfovibrio</taxon>
    </lineage>
</organism>
<accession>A0A0X8JIS8</accession>
<keyword evidence="2" id="KW-1185">Reference proteome</keyword>
<reference evidence="2" key="1">
    <citation type="submission" date="2016-02" db="EMBL/GenBank/DDBJ databases">
        <authorList>
            <person name="Holder M.E."/>
            <person name="Ajami N.J."/>
            <person name="Petrosino J.F."/>
        </authorList>
    </citation>
    <scope>NUCLEOTIDE SEQUENCE [LARGE SCALE GENOMIC DNA]</scope>
    <source>
        <strain evidence="2">CCUG 45958</strain>
    </source>
</reference>
<dbReference type="Gene3D" id="3.40.720.10">
    <property type="entry name" value="Alkaline Phosphatase, subunit A"/>
    <property type="match status" value="1"/>
</dbReference>
<protein>
    <recommendedName>
        <fullName evidence="3">Nucleotide pyrophosphatase</fullName>
    </recommendedName>
</protein>
<gene>
    <name evidence="1" type="ORF">AXF13_04435</name>
</gene>
<dbReference type="KEGG" id="dfi:AXF13_04435"/>
<proteinExistence type="predicted"/>
<dbReference type="InterPro" id="IPR017850">
    <property type="entry name" value="Alkaline_phosphatase_core_sf"/>
</dbReference>
<evidence type="ECO:0000313" key="1">
    <source>
        <dbReference type="EMBL" id="AMD89417.1"/>
    </source>
</evidence>
<dbReference type="Pfam" id="PF01663">
    <property type="entry name" value="Phosphodiest"/>
    <property type="match status" value="1"/>
</dbReference>